<dbReference type="GO" id="GO:0051287">
    <property type="term" value="F:NAD binding"/>
    <property type="evidence" value="ECO:0007669"/>
    <property type="project" value="InterPro"/>
</dbReference>
<dbReference type="EMBL" id="FMIK01000014">
    <property type="protein sequence ID" value="SCL84030.1"/>
    <property type="molecule type" value="Genomic_DNA"/>
</dbReference>
<evidence type="ECO:0000256" key="3">
    <source>
        <dbReference type="PIRNR" id="PIRNR000124"/>
    </source>
</evidence>
<dbReference type="PIRSF" id="PIRSF500136">
    <property type="entry name" value="UDP_ManNAc_DH"/>
    <property type="match status" value="1"/>
</dbReference>
<dbReference type="InterPro" id="IPR014026">
    <property type="entry name" value="UDP-Glc/GDP-Man_DH_dimer"/>
</dbReference>
<dbReference type="SMART" id="SM00984">
    <property type="entry name" value="UDPG_MGDP_dh_C"/>
    <property type="match status" value="1"/>
</dbReference>
<accession>A0AAX2CCK1</accession>
<dbReference type="InterPro" id="IPR001732">
    <property type="entry name" value="UDP-Glc/GDP-Man_DH_N"/>
</dbReference>
<dbReference type="NCBIfam" id="TIGR03026">
    <property type="entry name" value="NDP-sugDHase"/>
    <property type="match status" value="1"/>
</dbReference>
<protein>
    <submittedName>
        <fullName evidence="5">UDP-GlcNAc dehydrogenase</fullName>
    </submittedName>
</protein>
<dbReference type="InterPro" id="IPR036220">
    <property type="entry name" value="UDP-Glc/GDP-Man_DH_C_sf"/>
</dbReference>
<dbReference type="SUPFAM" id="SSF48179">
    <property type="entry name" value="6-phosphogluconate dehydrogenase C-terminal domain-like"/>
    <property type="match status" value="1"/>
</dbReference>
<evidence type="ECO:0000259" key="4">
    <source>
        <dbReference type="SMART" id="SM00984"/>
    </source>
</evidence>
<dbReference type="GO" id="GO:0000271">
    <property type="term" value="P:polysaccharide biosynthetic process"/>
    <property type="evidence" value="ECO:0007669"/>
    <property type="project" value="InterPro"/>
</dbReference>
<comment type="caution">
    <text evidence="5">The sequence shown here is derived from an EMBL/GenBank/DDBJ whole genome shotgun (WGS) entry which is preliminary data.</text>
</comment>
<keyword evidence="1" id="KW-0560">Oxidoreductase</keyword>
<dbReference type="SUPFAM" id="SSF51735">
    <property type="entry name" value="NAD(P)-binding Rossmann-fold domains"/>
    <property type="match status" value="1"/>
</dbReference>
<evidence type="ECO:0000313" key="6">
    <source>
        <dbReference type="Proteomes" id="UP000242164"/>
    </source>
</evidence>
<dbReference type="PANTHER" id="PTHR43491">
    <property type="entry name" value="UDP-N-ACETYL-D-MANNOSAMINE DEHYDROGENASE"/>
    <property type="match status" value="1"/>
</dbReference>
<dbReference type="Pfam" id="PF03720">
    <property type="entry name" value="UDPG_MGDP_dh_C"/>
    <property type="match status" value="1"/>
</dbReference>
<dbReference type="Pfam" id="PF00984">
    <property type="entry name" value="UDPG_MGDP_dh"/>
    <property type="match status" value="1"/>
</dbReference>
<dbReference type="GO" id="GO:0016616">
    <property type="term" value="F:oxidoreductase activity, acting on the CH-OH group of donors, NAD or NADP as acceptor"/>
    <property type="evidence" value="ECO:0007669"/>
    <property type="project" value="InterPro"/>
</dbReference>
<reference evidence="5 6" key="1">
    <citation type="submission" date="2016-08" db="EMBL/GenBank/DDBJ databases">
        <authorList>
            <person name="Loux V."/>
            <person name="Rue O."/>
        </authorList>
    </citation>
    <scope>NUCLEOTIDE SEQUENCE [LARGE SCALE GENOMIC DNA]</scope>
    <source>
        <strain evidence="5 6">AFSSA_08CEB44bac</strain>
    </source>
</reference>
<evidence type="ECO:0000313" key="5">
    <source>
        <dbReference type="EMBL" id="SCL84030.1"/>
    </source>
</evidence>
<organism evidence="5 6">
    <name type="scientific">Bacillus cytotoxicus</name>
    <dbReference type="NCBI Taxonomy" id="580165"/>
    <lineage>
        <taxon>Bacteria</taxon>
        <taxon>Bacillati</taxon>
        <taxon>Bacillota</taxon>
        <taxon>Bacilli</taxon>
        <taxon>Bacillales</taxon>
        <taxon>Bacillaceae</taxon>
        <taxon>Bacillus</taxon>
        <taxon>Bacillus cereus group</taxon>
    </lineage>
</organism>
<dbReference type="Proteomes" id="UP000242164">
    <property type="component" value="Unassembled WGS sequence"/>
</dbReference>
<evidence type="ECO:0000256" key="1">
    <source>
        <dbReference type="ARBA" id="ARBA00023002"/>
    </source>
</evidence>
<dbReference type="PIRSF" id="PIRSF000124">
    <property type="entry name" value="UDPglc_GDPman_dh"/>
    <property type="match status" value="1"/>
</dbReference>
<dbReference type="PANTHER" id="PTHR43491:SF1">
    <property type="entry name" value="UDP-N-ACETYL-D-MANNOSAMINE DEHYDROGENASE"/>
    <property type="match status" value="1"/>
</dbReference>
<dbReference type="InterPro" id="IPR014027">
    <property type="entry name" value="UDP-Glc/GDP-Man_DH_C"/>
</dbReference>
<evidence type="ECO:0000256" key="2">
    <source>
        <dbReference type="ARBA" id="ARBA00023027"/>
    </source>
</evidence>
<dbReference type="Gene3D" id="3.40.50.720">
    <property type="entry name" value="NAD(P)-binding Rossmann-like Domain"/>
    <property type="match status" value="2"/>
</dbReference>
<gene>
    <name evidence="5" type="ORF">BCB44BAC_00478</name>
</gene>
<sequence>MEKEKGEEKMNDSRKITVIGLGYVGLPLAIHFAERGYNVVGLDKEKRKIERIEKGDSYIPDVSSNVLKDLVQNKQLVVYTPHTGIEEFQNSEYVIVTVPTPINKQKEPDLSALIAASHYIKQNLQAGQTFIFESSTYPGTLEEVIIPIIAQSGKEVGKDYYIGYSPERIDPANQQYTVQTIPKVISGQTERCKQQVQKLYSTIFDTVVPVSSPKVAEMCKLFENIQRLVNISLVNELNILCEKLGIDFREALEAAATKPFGFTPYWPGPGIGGHCIPVDPLYFQWKARQLGRSSQLIEVAHMINEKMPQQIVTQVKELSAPPGTVFLIGIAYKKDVNDLRESPALPIIELLVNEGYKVQYHDPYISSAKIGDKIYDSIPLKKKTLEKADCILIVTDHSNIDWNICKGMKHVIDTRGVLKKVSA</sequence>
<feature type="domain" description="UDP-glucose/GDP-mannose dehydrogenase C-terminal" evidence="4">
    <location>
        <begin position="326"/>
        <end position="420"/>
    </location>
</feature>
<dbReference type="GO" id="GO:0016628">
    <property type="term" value="F:oxidoreductase activity, acting on the CH-CH group of donors, NAD or NADP as acceptor"/>
    <property type="evidence" value="ECO:0007669"/>
    <property type="project" value="InterPro"/>
</dbReference>
<dbReference type="SUPFAM" id="SSF52413">
    <property type="entry name" value="UDP-glucose/GDP-mannose dehydrogenase C-terminal domain"/>
    <property type="match status" value="1"/>
</dbReference>
<dbReference type="InterPro" id="IPR017476">
    <property type="entry name" value="UDP-Glc/GDP-Man"/>
</dbReference>
<dbReference type="InterPro" id="IPR036291">
    <property type="entry name" value="NAD(P)-bd_dom_sf"/>
</dbReference>
<dbReference type="AlphaFoldDB" id="A0AAX2CCK1"/>
<dbReference type="Pfam" id="PF03721">
    <property type="entry name" value="UDPG_MGDP_dh_N"/>
    <property type="match status" value="1"/>
</dbReference>
<comment type="similarity">
    <text evidence="3">Belongs to the UDP-glucose/GDP-mannose dehydrogenase family.</text>
</comment>
<dbReference type="InterPro" id="IPR028359">
    <property type="entry name" value="UDP_ManNAc/GlcNAc_DH"/>
</dbReference>
<keyword evidence="2" id="KW-0520">NAD</keyword>
<name>A0AAX2CCK1_9BACI</name>
<proteinExistence type="inferred from homology"/>
<dbReference type="InterPro" id="IPR008927">
    <property type="entry name" value="6-PGluconate_DH-like_C_sf"/>
</dbReference>